<keyword evidence="4" id="KW-1185">Reference proteome</keyword>
<dbReference type="RefSeq" id="WP_379728068.1">
    <property type="nucleotide sequence ID" value="NZ_JBHRYJ010000003.1"/>
</dbReference>
<feature type="compositionally biased region" description="Pro residues" evidence="1">
    <location>
        <begin position="156"/>
        <end position="186"/>
    </location>
</feature>
<comment type="caution">
    <text evidence="3">The sequence shown here is derived from an EMBL/GenBank/DDBJ whole genome shotgun (WGS) entry which is preliminary data.</text>
</comment>
<sequence>MSAPDAVAAPPRKPRFNRWLAAGLIVSAAVNLAFIGWGAARYIHHSRMADRPPSGQIEEQITRRMPEQAAAAFRAAIEKNSRVPRGAFLRFRHDIAAAIAADPYDRAKLSALLDEHRRRLDTFQEGIQSGLLAAVEAMTPEQREQYARRMLRHGPPGAPPPGAPPRPDGPPGPPGAGGPPPPPPPE</sequence>
<dbReference type="Proteomes" id="UP001595711">
    <property type="component" value="Unassembled WGS sequence"/>
</dbReference>
<accession>A0ABV7VIH2</accession>
<dbReference type="EMBL" id="JBHRYJ010000003">
    <property type="protein sequence ID" value="MFC3676847.1"/>
    <property type="molecule type" value="Genomic_DNA"/>
</dbReference>
<keyword evidence="2" id="KW-1133">Transmembrane helix</keyword>
<evidence type="ECO:0000256" key="2">
    <source>
        <dbReference type="SAM" id="Phobius"/>
    </source>
</evidence>
<keyword evidence="2" id="KW-0812">Transmembrane</keyword>
<evidence type="ECO:0000313" key="4">
    <source>
        <dbReference type="Proteomes" id="UP001595711"/>
    </source>
</evidence>
<evidence type="ECO:0000256" key="1">
    <source>
        <dbReference type="SAM" id="MobiDB-lite"/>
    </source>
</evidence>
<dbReference type="InterPro" id="IPR025961">
    <property type="entry name" value="Metal_resist"/>
</dbReference>
<evidence type="ECO:0000313" key="3">
    <source>
        <dbReference type="EMBL" id="MFC3676847.1"/>
    </source>
</evidence>
<gene>
    <name evidence="3" type="ORF">ACFOOQ_14915</name>
</gene>
<name>A0ABV7VIH2_9PROT</name>
<dbReference type="Pfam" id="PF13801">
    <property type="entry name" value="Metal_resist"/>
    <property type="match status" value="1"/>
</dbReference>
<protein>
    <submittedName>
        <fullName evidence="3">Periplasmic heavy metal sensor</fullName>
    </submittedName>
</protein>
<reference evidence="4" key="1">
    <citation type="journal article" date="2019" name="Int. J. Syst. Evol. Microbiol.">
        <title>The Global Catalogue of Microorganisms (GCM) 10K type strain sequencing project: providing services to taxonomists for standard genome sequencing and annotation.</title>
        <authorList>
            <consortium name="The Broad Institute Genomics Platform"/>
            <consortium name="The Broad Institute Genome Sequencing Center for Infectious Disease"/>
            <person name="Wu L."/>
            <person name="Ma J."/>
        </authorList>
    </citation>
    <scope>NUCLEOTIDE SEQUENCE [LARGE SCALE GENOMIC DNA]</scope>
    <source>
        <strain evidence="4">KCTC 42182</strain>
    </source>
</reference>
<organism evidence="3 4">
    <name type="scientific">Ferrovibrio xuzhouensis</name>
    <dbReference type="NCBI Taxonomy" id="1576914"/>
    <lineage>
        <taxon>Bacteria</taxon>
        <taxon>Pseudomonadati</taxon>
        <taxon>Pseudomonadota</taxon>
        <taxon>Alphaproteobacteria</taxon>
        <taxon>Rhodospirillales</taxon>
        <taxon>Rhodospirillaceae</taxon>
        <taxon>Ferrovibrio</taxon>
    </lineage>
</organism>
<keyword evidence="2" id="KW-0472">Membrane</keyword>
<feature type="transmembrane region" description="Helical" evidence="2">
    <location>
        <begin position="20"/>
        <end position="43"/>
    </location>
</feature>
<feature type="region of interest" description="Disordered" evidence="1">
    <location>
        <begin position="140"/>
        <end position="186"/>
    </location>
</feature>
<proteinExistence type="predicted"/>